<protein>
    <submittedName>
        <fullName evidence="1">Fimbrial assembly protein PilE</fullName>
    </submittedName>
</protein>
<name>A0ACA6QQ11_VIBAE</name>
<keyword evidence="2" id="KW-1185">Reference proteome</keyword>
<dbReference type="EMBL" id="CP001805">
    <property type="protein sequence ID" value="ACY52446.1"/>
    <property type="molecule type" value="Genomic_DNA"/>
</dbReference>
<sequence length="163" mass="17808">MHRCYHLPKIGGKVKRKLLVMIRISRCNSYKKRLGGMTLIELLIAVVIVGIIAAVAYPSYTNHVIKSHRTVALSDLSRIQLELETSYDGGYDWSHIISGGTCTLCDSDTDRFSFNIASSASTAYTITATAKSALGQDDDECLTGAKTITLTSTNAEEPSNCWN</sequence>
<evidence type="ECO:0000313" key="1">
    <source>
        <dbReference type="EMBL" id="ACY52446.1"/>
    </source>
</evidence>
<proteinExistence type="predicted"/>
<accession>A0ACA6QQ11</accession>
<dbReference type="Proteomes" id="UP000002571">
    <property type="component" value="Chromosome 1"/>
</dbReference>
<organism evidence="1 2">
    <name type="scientific">Vibrio antiquarius (strain Ex25)</name>
    <dbReference type="NCBI Taxonomy" id="150340"/>
    <lineage>
        <taxon>Bacteria</taxon>
        <taxon>Pseudomonadati</taxon>
        <taxon>Pseudomonadota</taxon>
        <taxon>Gammaproteobacteria</taxon>
        <taxon>Vibrionales</taxon>
        <taxon>Vibrionaceae</taxon>
        <taxon>Vibrio</taxon>
        <taxon>Vibrio diabolicus subgroup</taxon>
    </lineage>
</organism>
<gene>
    <name evidence="1" type="ordered locus">VEA_004288</name>
</gene>
<reference evidence="1" key="1">
    <citation type="submission" date="2009-10" db="EMBL/GenBank/DDBJ databases">
        <authorList>
            <consortium name="Los Alamos National Laboratory (LANL)"/>
            <consortium name="National Microbial Pathogen Data Resource (NMPDR)"/>
            <person name="Munk A.C."/>
            <person name="Tapia R."/>
            <person name="Green L."/>
            <person name="Rogers Y."/>
            <person name="Detter J.C."/>
            <person name="Bruce D."/>
            <person name="Brettin T.S."/>
            <person name="Colwell R."/>
            <person name="Huq A."/>
            <person name="Grim C.J."/>
            <person name="Hasan N.A."/>
            <person name="Vonstein V."/>
            <person name="Bartels D."/>
        </authorList>
    </citation>
    <scope>NUCLEOTIDE SEQUENCE</scope>
    <source>
        <strain evidence="1">EX25</strain>
    </source>
</reference>
<evidence type="ECO:0000313" key="2">
    <source>
        <dbReference type="Proteomes" id="UP000002571"/>
    </source>
</evidence>